<keyword evidence="6" id="KW-0342">GTP-binding</keyword>
<dbReference type="InterPro" id="IPR001806">
    <property type="entry name" value="Small_GTPase"/>
</dbReference>
<dbReference type="InterPro" id="IPR020849">
    <property type="entry name" value="Small_GTPase_Ras-type"/>
</dbReference>
<proteinExistence type="inferred from homology"/>
<dbReference type="SMART" id="SM00176">
    <property type="entry name" value="RAN"/>
    <property type="match status" value="1"/>
</dbReference>
<dbReference type="SUPFAM" id="SSF52540">
    <property type="entry name" value="P-loop containing nucleoside triphosphate hydrolases"/>
    <property type="match status" value="1"/>
</dbReference>
<keyword evidence="11" id="KW-1185">Reference proteome</keyword>
<dbReference type="GO" id="GO:0005525">
    <property type="term" value="F:GTP binding"/>
    <property type="evidence" value="ECO:0007669"/>
    <property type="project" value="UniProtKB-KW"/>
</dbReference>
<dbReference type="PANTHER" id="PTHR24070">
    <property type="entry name" value="RAS, DI-RAS, AND RHEB FAMILY MEMBERS OF SMALL GTPASE SUPERFAMILY"/>
    <property type="match status" value="1"/>
</dbReference>
<evidence type="ECO:0000256" key="6">
    <source>
        <dbReference type="ARBA" id="ARBA00023134"/>
    </source>
</evidence>
<organism evidence="10 11">
    <name type="scientific">Collybia nuda</name>
    <dbReference type="NCBI Taxonomy" id="64659"/>
    <lineage>
        <taxon>Eukaryota</taxon>
        <taxon>Fungi</taxon>
        <taxon>Dikarya</taxon>
        <taxon>Basidiomycota</taxon>
        <taxon>Agaricomycotina</taxon>
        <taxon>Agaricomycetes</taxon>
        <taxon>Agaricomycetidae</taxon>
        <taxon>Agaricales</taxon>
        <taxon>Tricholomatineae</taxon>
        <taxon>Clitocybaceae</taxon>
        <taxon>Collybia</taxon>
    </lineage>
</organism>
<name>A0A9P5Y7P4_9AGAR</name>
<keyword evidence="4" id="KW-0488">Methylation</keyword>
<dbReference type="AlphaFoldDB" id="A0A9P5Y7P4"/>
<dbReference type="InterPro" id="IPR005225">
    <property type="entry name" value="Small_GTP-bd"/>
</dbReference>
<evidence type="ECO:0000256" key="5">
    <source>
        <dbReference type="ARBA" id="ARBA00022741"/>
    </source>
</evidence>
<dbReference type="SMART" id="SM00175">
    <property type="entry name" value="RAB"/>
    <property type="match status" value="1"/>
</dbReference>
<dbReference type="PROSITE" id="PS51419">
    <property type="entry name" value="RAB"/>
    <property type="match status" value="1"/>
</dbReference>
<keyword evidence="7" id="KW-0472">Membrane</keyword>
<evidence type="ECO:0000256" key="4">
    <source>
        <dbReference type="ARBA" id="ARBA00022481"/>
    </source>
</evidence>
<keyword evidence="9" id="KW-0636">Prenylation</keyword>
<dbReference type="PROSITE" id="PS51421">
    <property type="entry name" value="RAS"/>
    <property type="match status" value="1"/>
</dbReference>
<gene>
    <name evidence="10" type="ORF">BDZ94DRAFT_1236610</name>
</gene>
<reference evidence="10" key="1">
    <citation type="submission" date="2020-11" db="EMBL/GenBank/DDBJ databases">
        <authorList>
            <consortium name="DOE Joint Genome Institute"/>
            <person name="Ahrendt S."/>
            <person name="Riley R."/>
            <person name="Andreopoulos W."/>
            <person name="Labutti K."/>
            <person name="Pangilinan J."/>
            <person name="Ruiz-Duenas F.J."/>
            <person name="Barrasa J.M."/>
            <person name="Sanchez-Garcia M."/>
            <person name="Camarero S."/>
            <person name="Miyauchi S."/>
            <person name="Serrano A."/>
            <person name="Linde D."/>
            <person name="Babiker R."/>
            <person name="Drula E."/>
            <person name="Ayuso-Fernandez I."/>
            <person name="Pacheco R."/>
            <person name="Padilla G."/>
            <person name="Ferreira P."/>
            <person name="Barriuso J."/>
            <person name="Kellner H."/>
            <person name="Castanera R."/>
            <person name="Alfaro M."/>
            <person name="Ramirez L."/>
            <person name="Pisabarro A.G."/>
            <person name="Kuo A."/>
            <person name="Tritt A."/>
            <person name="Lipzen A."/>
            <person name="He G."/>
            <person name="Yan M."/>
            <person name="Ng V."/>
            <person name="Cullen D."/>
            <person name="Martin F."/>
            <person name="Rosso M.-N."/>
            <person name="Henrissat B."/>
            <person name="Hibbett D."/>
            <person name="Martinez A.T."/>
            <person name="Grigoriev I.V."/>
        </authorList>
    </citation>
    <scope>NUCLEOTIDE SEQUENCE</scope>
    <source>
        <strain evidence="10">CBS 247.69</strain>
    </source>
</reference>
<dbReference type="Pfam" id="PF00071">
    <property type="entry name" value="Ras"/>
    <property type="match status" value="1"/>
</dbReference>
<accession>A0A9P5Y7P4</accession>
<keyword evidence="3" id="KW-1003">Cell membrane</keyword>
<dbReference type="GO" id="GO:0003924">
    <property type="term" value="F:GTPase activity"/>
    <property type="evidence" value="ECO:0007669"/>
    <property type="project" value="InterPro"/>
</dbReference>
<evidence type="ECO:0000313" key="10">
    <source>
        <dbReference type="EMBL" id="KAF9462826.1"/>
    </source>
</evidence>
<evidence type="ECO:0000256" key="2">
    <source>
        <dbReference type="ARBA" id="ARBA00008344"/>
    </source>
</evidence>
<evidence type="ECO:0000256" key="1">
    <source>
        <dbReference type="ARBA" id="ARBA00004342"/>
    </source>
</evidence>
<dbReference type="GO" id="GO:0005886">
    <property type="term" value="C:plasma membrane"/>
    <property type="evidence" value="ECO:0007669"/>
    <property type="project" value="UniProtKB-SubCell"/>
</dbReference>
<comment type="similarity">
    <text evidence="2">Belongs to the small GTPase superfamily. Ras family.</text>
</comment>
<protein>
    <submittedName>
        <fullName evidence="10">Ras protein</fullName>
    </submittedName>
</protein>
<dbReference type="SMART" id="SM00174">
    <property type="entry name" value="RHO"/>
    <property type="match status" value="1"/>
</dbReference>
<keyword evidence="8" id="KW-0449">Lipoprotein</keyword>
<sequence length="215" mass="24193">MSTRSQAQFLREYKIVVVGGGAVGKSALTIQFIQGHFPDEYDPTIEDSYRKQCVIDDEVALLDILDTAGQHEYGAMRDQYMRTGEAFLLVYSITSRLSFDELPHLQQQILRVKDQETFPMLLVANKCDLEYERAVSRNEGRTLAQSFSCPFLETSARLRINVDEAFTDLVREIKKYNRMQKTGRAGGMGLGMGSGMTEMGAKGMDDVVQEPARDV</sequence>
<dbReference type="NCBIfam" id="TIGR00231">
    <property type="entry name" value="small_GTP"/>
    <property type="match status" value="1"/>
</dbReference>
<dbReference type="SMART" id="SM00173">
    <property type="entry name" value="RAS"/>
    <property type="match status" value="1"/>
</dbReference>
<dbReference type="Gene3D" id="3.40.50.300">
    <property type="entry name" value="P-loop containing nucleotide triphosphate hydrolases"/>
    <property type="match status" value="1"/>
</dbReference>
<evidence type="ECO:0000256" key="7">
    <source>
        <dbReference type="ARBA" id="ARBA00023136"/>
    </source>
</evidence>
<evidence type="ECO:0000256" key="3">
    <source>
        <dbReference type="ARBA" id="ARBA00022475"/>
    </source>
</evidence>
<keyword evidence="5" id="KW-0547">Nucleotide-binding</keyword>
<evidence type="ECO:0000256" key="8">
    <source>
        <dbReference type="ARBA" id="ARBA00023288"/>
    </source>
</evidence>
<evidence type="ECO:0000256" key="9">
    <source>
        <dbReference type="ARBA" id="ARBA00023289"/>
    </source>
</evidence>
<dbReference type="PRINTS" id="PR00449">
    <property type="entry name" value="RASTRNSFRMNG"/>
</dbReference>
<dbReference type="FunFam" id="3.40.50.300:FF:000080">
    <property type="entry name" value="Ras-like GTPase Ras1"/>
    <property type="match status" value="1"/>
</dbReference>
<evidence type="ECO:0000313" key="11">
    <source>
        <dbReference type="Proteomes" id="UP000807353"/>
    </source>
</evidence>
<comment type="subcellular location">
    <subcellularLocation>
        <location evidence="1">Cell membrane</location>
        <topology evidence="1">Lipid-anchor</topology>
        <orientation evidence="1">Cytoplasmic side</orientation>
    </subcellularLocation>
</comment>
<dbReference type="EMBL" id="MU150268">
    <property type="protein sequence ID" value="KAF9462826.1"/>
    <property type="molecule type" value="Genomic_DNA"/>
</dbReference>
<dbReference type="InterPro" id="IPR027417">
    <property type="entry name" value="P-loop_NTPase"/>
</dbReference>
<dbReference type="GO" id="GO:0007165">
    <property type="term" value="P:signal transduction"/>
    <property type="evidence" value="ECO:0007669"/>
    <property type="project" value="InterPro"/>
</dbReference>
<dbReference type="PROSITE" id="PS51420">
    <property type="entry name" value="RHO"/>
    <property type="match status" value="1"/>
</dbReference>
<comment type="caution">
    <text evidence="10">The sequence shown here is derived from an EMBL/GenBank/DDBJ whole genome shotgun (WGS) entry which is preliminary data.</text>
</comment>
<dbReference type="Proteomes" id="UP000807353">
    <property type="component" value="Unassembled WGS sequence"/>
</dbReference>
<dbReference type="OrthoDB" id="5976022at2759"/>